<keyword evidence="3 5" id="KW-1133">Transmembrane helix</keyword>
<evidence type="ECO:0000313" key="7">
    <source>
        <dbReference type="EMBL" id="MSS45175.1"/>
    </source>
</evidence>
<comment type="subcellular location">
    <subcellularLocation>
        <location evidence="1">Cell membrane</location>
        <topology evidence="1">Multi-pass membrane protein</topology>
    </subcellularLocation>
</comment>
<accession>A0A7K0J5G2</accession>
<dbReference type="GO" id="GO:0005886">
    <property type="term" value="C:plasma membrane"/>
    <property type="evidence" value="ECO:0007669"/>
    <property type="project" value="UniProtKB-SubCell"/>
</dbReference>
<dbReference type="InterPro" id="IPR036259">
    <property type="entry name" value="MFS_trans_sf"/>
</dbReference>
<dbReference type="Pfam" id="PF07690">
    <property type="entry name" value="MFS_1"/>
    <property type="match status" value="1"/>
</dbReference>
<evidence type="ECO:0000256" key="3">
    <source>
        <dbReference type="ARBA" id="ARBA00022989"/>
    </source>
</evidence>
<feature type="transmembrane region" description="Helical" evidence="5">
    <location>
        <begin position="304"/>
        <end position="323"/>
    </location>
</feature>
<evidence type="ECO:0000256" key="2">
    <source>
        <dbReference type="ARBA" id="ARBA00022692"/>
    </source>
</evidence>
<keyword evidence="8" id="KW-1185">Reference proteome</keyword>
<feature type="transmembrane region" description="Helical" evidence="5">
    <location>
        <begin position="202"/>
        <end position="221"/>
    </location>
</feature>
<dbReference type="AlphaFoldDB" id="A0A7K0J5G2"/>
<dbReference type="PANTHER" id="PTHR42718:SF39">
    <property type="entry name" value="ACTINORHODIN TRANSPORTER-RELATED"/>
    <property type="match status" value="1"/>
</dbReference>
<keyword evidence="2 5" id="KW-0812">Transmembrane</keyword>
<feature type="transmembrane region" description="Helical" evidence="5">
    <location>
        <begin position="270"/>
        <end position="292"/>
    </location>
</feature>
<dbReference type="PANTHER" id="PTHR42718">
    <property type="entry name" value="MAJOR FACILITATOR SUPERFAMILY MULTIDRUG TRANSPORTER MFSC"/>
    <property type="match status" value="1"/>
</dbReference>
<dbReference type="InterPro" id="IPR011701">
    <property type="entry name" value="MFS"/>
</dbReference>
<feature type="transmembrane region" description="Helical" evidence="5">
    <location>
        <begin position="411"/>
        <end position="431"/>
    </location>
</feature>
<proteinExistence type="predicted"/>
<evidence type="ECO:0000256" key="4">
    <source>
        <dbReference type="ARBA" id="ARBA00023136"/>
    </source>
</evidence>
<dbReference type="EMBL" id="VUMG01000001">
    <property type="protein sequence ID" value="MSS45175.1"/>
    <property type="molecule type" value="Genomic_DNA"/>
</dbReference>
<dbReference type="InterPro" id="IPR020846">
    <property type="entry name" value="MFS_dom"/>
</dbReference>
<feature type="transmembrane region" description="Helical" evidence="5">
    <location>
        <begin position="365"/>
        <end position="390"/>
    </location>
</feature>
<feature type="domain" description="Major facilitator superfamily (MFS) profile" evidence="6">
    <location>
        <begin position="11"/>
        <end position="461"/>
    </location>
</feature>
<dbReference type="Gene3D" id="1.20.1250.20">
    <property type="entry name" value="MFS general substrate transporter like domains"/>
    <property type="match status" value="2"/>
</dbReference>
<sequence>MTSTIKTDGWLLATVLTATFIGQFDFFVVNVAAPDIQSDLAATNTQLELVVAGYAFMYASGLITGGRLGDLHGRRRVFITGLVAFAITSTLCGLAPNVMTLIVCRALQGLSAAVLLPQVLAFISTAIPAPRRGWAMGWFGVASGIGSIAGQGLGGFLVEANLWHLRWRLVFLVNVPIMVIAIVATLTCVPPTPRRIDDAVDVGGATAIFVGMAGLMGAALLTQHHRGPAAVTAGVAGIAILLAAIRWQVVRVQRGKTVTLDPTLFMIRSMRWGGIACAAFMAYFASFMFVLTVVLQRHSGLDPIAAGLVFVPSGATFMLGSLTGSRWIPQHLRQGLISGCAMTGLGLTVTLAATTTGVPADDLPWWLVVAVSLTGFGNGFVLPTLTGLSLSEVDPNRAGMASGVVTTLQQFGASLGVAAVAALFYAIAGAASLRQGMAAAVLVHLALLVIVGATCLTATRRHPVQTRG</sequence>
<dbReference type="GO" id="GO:0022857">
    <property type="term" value="F:transmembrane transporter activity"/>
    <property type="evidence" value="ECO:0007669"/>
    <property type="project" value="InterPro"/>
</dbReference>
<name>A0A7K0J5G2_9ACTN</name>
<comment type="caution">
    <text evidence="7">The sequence shown here is derived from an EMBL/GenBank/DDBJ whole genome shotgun (WGS) entry which is preliminary data.</text>
</comment>
<evidence type="ECO:0000259" key="6">
    <source>
        <dbReference type="PROSITE" id="PS50850"/>
    </source>
</evidence>
<gene>
    <name evidence="7" type="ORF">FYJ43_03740</name>
</gene>
<keyword evidence="4 5" id="KW-0472">Membrane</keyword>
<dbReference type="RefSeq" id="WP_154561944.1">
    <property type="nucleotide sequence ID" value="NZ_VUMG01000001.1"/>
</dbReference>
<feature type="transmembrane region" description="Helical" evidence="5">
    <location>
        <begin position="169"/>
        <end position="190"/>
    </location>
</feature>
<feature type="transmembrane region" description="Helical" evidence="5">
    <location>
        <begin position="45"/>
        <end position="65"/>
    </location>
</feature>
<organism evidence="7 8">
    <name type="scientific">Cutibacterium porci</name>
    <dbReference type="NCBI Taxonomy" id="2605781"/>
    <lineage>
        <taxon>Bacteria</taxon>
        <taxon>Bacillati</taxon>
        <taxon>Actinomycetota</taxon>
        <taxon>Actinomycetes</taxon>
        <taxon>Propionibacteriales</taxon>
        <taxon>Propionibacteriaceae</taxon>
        <taxon>Cutibacterium</taxon>
    </lineage>
</organism>
<feature type="transmembrane region" description="Helical" evidence="5">
    <location>
        <begin position="437"/>
        <end position="458"/>
    </location>
</feature>
<dbReference type="SUPFAM" id="SSF103473">
    <property type="entry name" value="MFS general substrate transporter"/>
    <property type="match status" value="1"/>
</dbReference>
<reference evidence="7 8" key="1">
    <citation type="submission" date="2019-08" db="EMBL/GenBank/DDBJ databases">
        <title>In-depth cultivation of the pig gut microbiome towards novel bacterial diversity and tailored functional studies.</title>
        <authorList>
            <person name="Wylensek D."/>
            <person name="Hitch T.C.A."/>
            <person name="Clavel T."/>
        </authorList>
    </citation>
    <scope>NUCLEOTIDE SEQUENCE [LARGE SCALE GENOMIC DNA]</scope>
    <source>
        <strain evidence="7 8">WCA-380-WT-3A</strain>
    </source>
</reference>
<evidence type="ECO:0000256" key="1">
    <source>
        <dbReference type="ARBA" id="ARBA00004651"/>
    </source>
</evidence>
<protein>
    <submittedName>
        <fullName evidence="7">MFS transporter</fullName>
    </submittedName>
</protein>
<dbReference type="Proteomes" id="UP000466104">
    <property type="component" value="Unassembled WGS sequence"/>
</dbReference>
<dbReference type="CDD" id="cd17321">
    <property type="entry name" value="MFS_MMR_MDR_like"/>
    <property type="match status" value="1"/>
</dbReference>
<evidence type="ECO:0000256" key="5">
    <source>
        <dbReference type="SAM" id="Phobius"/>
    </source>
</evidence>
<evidence type="ECO:0000313" key="8">
    <source>
        <dbReference type="Proteomes" id="UP000466104"/>
    </source>
</evidence>
<feature type="transmembrane region" description="Helical" evidence="5">
    <location>
        <begin position="335"/>
        <end position="353"/>
    </location>
</feature>
<feature type="transmembrane region" description="Helical" evidence="5">
    <location>
        <begin position="109"/>
        <end position="129"/>
    </location>
</feature>
<dbReference type="PROSITE" id="PS50850">
    <property type="entry name" value="MFS"/>
    <property type="match status" value="1"/>
</dbReference>
<feature type="transmembrane region" description="Helical" evidence="5">
    <location>
        <begin position="136"/>
        <end position="157"/>
    </location>
</feature>
<feature type="transmembrane region" description="Helical" evidence="5">
    <location>
        <begin position="12"/>
        <end position="33"/>
    </location>
</feature>
<feature type="transmembrane region" description="Helical" evidence="5">
    <location>
        <begin position="77"/>
        <end position="103"/>
    </location>
</feature>
<feature type="transmembrane region" description="Helical" evidence="5">
    <location>
        <begin position="227"/>
        <end position="249"/>
    </location>
</feature>